<evidence type="ECO:0000259" key="2">
    <source>
        <dbReference type="Pfam" id="PF13472"/>
    </source>
</evidence>
<dbReference type="GO" id="GO:0004622">
    <property type="term" value="F:phosphatidylcholine lysophospholipase activity"/>
    <property type="evidence" value="ECO:0007669"/>
    <property type="project" value="TreeGrafter"/>
</dbReference>
<dbReference type="Proteomes" id="UP000199150">
    <property type="component" value="Unassembled WGS sequence"/>
</dbReference>
<feature type="domain" description="SGNH hydrolase-type esterase" evidence="2">
    <location>
        <begin position="89"/>
        <end position="252"/>
    </location>
</feature>
<dbReference type="Pfam" id="PF13472">
    <property type="entry name" value="Lipase_GDSL_2"/>
    <property type="match status" value="1"/>
</dbReference>
<dbReference type="InterPro" id="IPR051532">
    <property type="entry name" value="Ester_Hydrolysis_Enzymes"/>
</dbReference>
<gene>
    <name evidence="3" type="ORF">SAMN02927928_2174</name>
</gene>
<dbReference type="PANTHER" id="PTHR30383">
    <property type="entry name" value="THIOESTERASE 1/PROTEASE 1/LYSOPHOSPHOLIPASE L1"/>
    <property type="match status" value="1"/>
</dbReference>
<feature type="signal peptide" evidence="1">
    <location>
        <begin position="1"/>
        <end position="28"/>
    </location>
</feature>
<dbReference type="InterPro" id="IPR013830">
    <property type="entry name" value="SGNH_hydro"/>
</dbReference>
<feature type="chain" id="PRO_5011460164" evidence="1">
    <location>
        <begin position="29"/>
        <end position="266"/>
    </location>
</feature>
<dbReference type="Gene3D" id="3.40.50.1110">
    <property type="entry name" value="SGNH hydrolase"/>
    <property type="match status" value="1"/>
</dbReference>
<proteinExistence type="predicted"/>
<dbReference type="OrthoDB" id="9794725at2"/>
<evidence type="ECO:0000256" key="1">
    <source>
        <dbReference type="SAM" id="SignalP"/>
    </source>
</evidence>
<dbReference type="InterPro" id="IPR006311">
    <property type="entry name" value="TAT_signal"/>
</dbReference>
<keyword evidence="4" id="KW-1185">Reference proteome</keyword>
<protein>
    <submittedName>
        <fullName evidence="3">Lysophospholipase L1</fullName>
    </submittedName>
</protein>
<reference evidence="4" key="1">
    <citation type="submission" date="2016-10" db="EMBL/GenBank/DDBJ databases">
        <authorList>
            <person name="Varghese N."/>
            <person name="Submissions S."/>
        </authorList>
    </citation>
    <scope>NUCLEOTIDE SEQUENCE [LARGE SCALE GENOMIC DNA]</scope>
    <source>
        <strain evidence="4">CGMCC 1.3431</strain>
    </source>
</reference>
<dbReference type="STRING" id="260084.SAMN02927928_2174"/>
<dbReference type="InterPro" id="IPR036514">
    <property type="entry name" value="SGNH_hydro_sf"/>
</dbReference>
<dbReference type="PROSITE" id="PS51318">
    <property type="entry name" value="TAT"/>
    <property type="match status" value="1"/>
</dbReference>
<organism evidence="3 4">
    <name type="scientific">Asticcacaulis taihuensis</name>
    <dbReference type="NCBI Taxonomy" id="260084"/>
    <lineage>
        <taxon>Bacteria</taxon>
        <taxon>Pseudomonadati</taxon>
        <taxon>Pseudomonadota</taxon>
        <taxon>Alphaproteobacteria</taxon>
        <taxon>Caulobacterales</taxon>
        <taxon>Caulobacteraceae</taxon>
        <taxon>Asticcacaulis</taxon>
    </lineage>
</organism>
<name>A0A1G4RWF5_9CAUL</name>
<dbReference type="PANTHER" id="PTHR30383:SF5">
    <property type="entry name" value="SGNH HYDROLASE-TYPE ESTERASE DOMAIN-CONTAINING PROTEIN"/>
    <property type="match status" value="1"/>
</dbReference>
<sequence>MTDIRRRHLLSGALAGGAMLSVASAASAQNKGQPNAESQAIQAALQDYNDPATLTVQPAGTDWAQLRRYHLANADVVQLPETARKVVMMGDSITDGWPGQSGTLYADNGLVGRGIGGQVSAQMLVRFMADVVALRPKAVHIMAGTNDIAQNQDPYDPVATTNNLQAMANLASVYGIKVIMASVPPADHFPWRPEVGNPVEKIRALNEWIKSVCSTQNYTYVDYWPALALDSGAMRTEFSADGVHPNAQAYAAMAPYTLAAIAAALA</sequence>
<evidence type="ECO:0000313" key="4">
    <source>
        <dbReference type="Proteomes" id="UP000199150"/>
    </source>
</evidence>
<dbReference type="SUPFAM" id="SSF52266">
    <property type="entry name" value="SGNH hydrolase"/>
    <property type="match status" value="1"/>
</dbReference>
<dbReference type="AlphaFoldDB" id="A0A1G4RWF5"/>
<dbReference type="RefSeq" id="WP_090647631.1">
    <property type="nucleotide sequence ID" value="NZ_CBCRYE010000001.1"/>
</dbReference>
<keyword evidence="1" id="KW-0732">Signal</keyword>
<evidence type="ECO:0000313" key="3">
    <source>
        <dbReference type="EMBL" id="SCW60795.1"/>
    </source>
</evidence>
<accession>A0A1G4RWF5</accession>
<dbReference type="EMBL" id="FMTS01000003">
    <property type="protein sequence ID" value="SCW60795.1"/>
    <property type="molecule type" value="Genomic_DNA"/>
</dbReference>